<protein>
    <submittedName>
        <fullName evidence="1">Uncharacterized protein</fullName>
    </submittedName>
</protein>
<sequence length="100" mass="11321">MLEIKPIFRDLSNPELLKRCLHGGTQNQSESLNNMIWARLPKRTFVMLTTLELGVYDAVGVFNKGNIFKCEVFAKLGIVPGVNCVKVLQDLDIFRIKKAN</sequence>
<accession>A0A1B6FKM2</accession>
<evidence type="ECO:0000313" key="1">
    <source>
        <dbReference type="EMBL" id="JAS50731.1"/>
    </source>
</evidence>
<gene>
    <name evidence="1" type="ORF">g.48734</name>
</gene>
<name>A0A1B6FKM2_9HEMI</name>
<reference evidence="1" key="1">
    <citation type="submission" date="2015-11" db="EMBL/GenBank/DDBJ databases">
        <title>De novo transcriptome assembly of four potential Pierce s Disease insect vectors from Arizona vineyards.</title>
        <authorList>
            <person name="Tassone E.E."/>
        </authorList>
    </citation>
    <scope>NUCLEOTIDE SEQUENCE</scope>
</reference>
<proteinExistence type="predicted"/>
<dbReference type="EMBL" id="GECZ01019038">
    <property type="protein sequence ID" value="JAS50731.1"/>
    <property type="molecule type" value="Transcribed_RNA"/>
</dbReference>
<organism evidence="1">
    <name type="scientific">Cuerna arida</name>
    <dbReference type="NCBI Taxonomy" id="1464854"/>
    <lineage>
        <taxon>Eukaryota</taxon>
        <taxon>Metazoa</taxon>
        <taxon>Ecdysozoa</taxon>
        <taxon>Arthropoda</taxon>
        <taxon>Hexapoda</taxon>
        <taxon>Insecta</taxon>
        <taxon>Pterygota</taxon>
        <taxon>Neoptera</taxon>
        <taxon>Paraneoptera</taxon>
        <taxon>Hemiptera</taxon>
        <taxon>Auchenorrhyncha</taxon>
        <taxon>Membracoidea</taxon>
        <taxon>Cicadellidae</taxon>
        <taxon>Cicadellinae</taxon>
        <taxon>Proconiini</taxon>
        <taxon>Cuerna</taxon>
    </lineage>
</organism>
<dbReference type="AlphaFoldDB" id="A0A1B6FKM2"/>